<protein>
    <recommendedName>
        <fullName evidence="3">Reverse transcriptase domain-containing protein</fullName>
    </recommendedName>
</protein>
<sequence length="106" mass="11825">MEVDFNVTNKIVYGNRLMENVCNYNQIPEDIFSKKNRMADNGTLCKTLFYNITWQACIPAVIASIDASNYYNRIAHAITTLIFQAFGVPTTAIKTMLGSLCTDSGT</sequence>
<dbReference type="Proteomes" id="UP001530377">
    <property type="component" value="Unassembled WGS sequence"/>
</dbReference>
<evidence type="ECO:0008006" key="3">
    <source>
        <dbReference type="Google" id="ProtNLM"/>
    </source>
</evidence>
<reference evidence="1 2" key="1">
    <citation type="submission" date="2024-10" db="EMBL/GenBank/DDBJ databases">
        <title>Updated reference genomes for cyclostephanoid diatoms.</title>
        <authorList>
            <person name="Roberts W.R."/>
            <person name="Alverson A.J."/>
        </authorList>
    </citation>
    <scope>NUCLEOTIDE SEQUENCE [LARGE SCALE GENOMIC DNA]</scope>
    <source>
        <strain evidence="1 2">AJA228-03</strain>
    </source>
</reference>
<keyword evidence="2" id="KW-1185">Reference proteome</keyword>
<comment type="caution">
    <text evidence="1">The sequence shown here is derived from an EMBL/GenBank/DDBJ whole genome shotgun (WGS) entry which is preliminary data.</text>
</comment>
<evidence type="ECO:0000313" key="1">
    <source>
        <dbReference type="EMBL" id="KAL3817155.1"/>
    </source>
</evidence>
<name>A0ABD3RY48_9STRA</name>
<accession>A0ABD3RY48</accession>
<organism evidence="1 2">
    <name type="scientific">Cyclostephanos tholiformis</name>
    <dbReference type="NCBI Taxonomy" id="382380"/>
    <lineage>
        <taxon>Eukaryota</taxon>
        <taxon>Sar</taxon>
        <taxon>Stramenopiles</taxon>
        <taxon>Ochrophyta</taxon>
        <taxon>Bacillariophyta</taxon>
        <taxon>Coscinodiscophyceae</taxon>
        <taxon>Thalassiosirophycidae</taxon>
        <taxon>Stephanodiscales</taxon>
        <taxon>Stephanodiscaceae</taxon>
        <taxon>Cyclostephanos</taxon>
    </lineage>
</organism>
<dbReference type="EMBL" id="JALLPB020000117">
    <property type="protein sequence ID" value="KAL3817155.1"/>
    <property type="molecule type" value="Genomic_DNA"/>
</dbReference>
<gene>
    <name evidence="1" type="ORF">ACHAXA_006155</name>
</gene>
<dbReference type="AlphaFoldDB" id="A0ABD3RY48"/>
<evidence type="ECO:0000313" key="2">
    <source>
        <dbReference type="Proteomes" id="UP001530377"/>
    </source>
</evidence>
<proteinExistence type="predicted"/>